<name>A0A1U7HM34_9CHRO</name>
<comment type="caution">
    <text evidence="2">The sequence shown here is derived from an EMBL/GenBank/DDBJ whole genome shotgun (WGS) entry which is preliminary data.</text>
</comment>
<feature type="compositionally biased region" description="Polar residues" evidence="1">
    <location>
        <begin position="123"/>
        <end position="153"/>
    </location>
</feature>
<dbReference type="OrthoDB" id="422741at2"/>
<dbReference type="EMBL" id="MRCC01000012">
    <property type="protein sequence ID" value="OKH24652.1"/>
    <property type="molecule type" value="Genomic_DNA"/>
</dbReference>
<gene>
    <name evidence="2" type="ORF">NIES1031_15215</name>
</gene>
<feature type="compositionally biased region" description="Low complexity" evidence="1">
    <location>
        <begin position="187"/>
        <end position="198"/>
    </location>
</feature>
<organism evidence="2 3">
    <name type="scientific">Chroogloeocystis siderophila 5.2 s.c.1</name>
    <dbReference type="NCBI Taxonomy" id="247279"/>
    <lineage>
        <taxon>Bacteria</taxon>
        <taxon>Bacillati</taxon>
        <taxon>Cyanobacteriota</taxon>
        <taxon>Cyanophyceae</taxon>
        <taxon>Oscillatoriophycideae</taxon>
        <taxon>Chroococcales</taxon>
        <taxon>Chroococcaceae</taxon>
        <taxon>Chroogloeocystis</taxon>
    </lineage>
</organism>
<dbReference type="Proteomes" id="UP000185984">
    <property type="component" value="Unassembled WGS sequence"/>
</dbReference>
<proteinExistence type="predicted"/>
<evidence type="ECO:0000256" key="1">
    <source>
        <dbReference type="SAM" id="MobiDB-lite"/>
    </source>
</evidence>
<dbReference type="RefSeq" id="WP_073550378.1">
    <property type="nucleotide sequence ID" value="NZ_CAWMVK010000004.1"/>
</dbReference>
<dbReference type="STRING" id="247279.NIES1031_15215"/>
<reference evidence="2 3" key="1">
    <citation type="submission" date="2016-11" db="EMBL/GenBank/DDBJ databases">
        <title>Draft Genome Sequences of Nine Cyanobacterial Strains from Diverse Habitats.</title>
        <authorList>
            <person name="Zhu T."/>
            <person name="Hou S."/>
            <person name="Lu X."/>
            <person name="Hess W.R."/>
        </authorList>
    </citation>
    <scope>NUCLEOTIDE SEQUENCE [LARGE SCALE GENOMIC DNA]</scope>
    <source>
        <strain evidence="2 3">5.2 s.c.1</strain>
    </source>
</reference>
<accession>A0A1U7HM34</accession>
<dbReference type="AlphaFoldDB" id="A0A1U7HM34"/>
<protein>
    <submittedName>
        <fullName evidence="2">Uncharacterized protein</fullName>
    </submittedName>
</protein>
<keyword evidence="3" id="KW-1185">Reference proteome</keyword>
<feature type="region of interest" description="Disordered" evidence="1">
    <location>
        <begin position="123"/>
        <end position="212"/>
    </location>
</feature>
<sequence>MDLHHWTILGASAISCWSIFTAPAVAEIKRIEYTLRSQPNQTFTTLMQEAESLASDLVEQGFAENNVTEVSVNILGERHGQQVPLLSSRVARADWQKQPGIQQWTRYFRTSAVLLGFYKPEEPNQSPISAFPNSTSESVANPTSGDSAIQQRSLPPGIPASIQQQIPNPTSIDSSIQQPPPSPTNPMPQMNPTTPNTPLGGASPEESDPGYR</sequence>
<evidence type="ECO:0000313" key="3">
    <source>
        <dbReference type="Proteomes" id="UP000185984"/>
    </source>
</evidence>
<evidence type="ECO:0000313" key="2">
    <source>
        <dbReference type="EMBL" id="OKH24652.1"/>
    </source>
</evidence>